<protein>
    <submittedName>
        <fullName evidence="1">Uncharacterized protein</fullName>
    </submittedName>
</protein>
<organism evidence="1 2">
    <name type="scientific">Plasmodium falciparum (isolate Dd2)</name>
    <dbReference type="NCBI Taxonomy" id="57267"/>
    <lineage>
        <taxon>Eukaryota</taxon>
        <taxon>Sar</taxon>
        <taxon>Alveolata</taxon>
        <taxon>Apicomplexa</taxon>
        <taxon>Aconoidasida</taxon>
        <taxon>Haemosporida</taxon>
        <taxon>Plasmodiidae</taxon>
        <taxon>Plasmodium</taxon>
        <taxon>Plasmodium (Laverania)</taxon>
    </lineage>
</organism>
<dbReference type="KEGG" id="pfd:PFDG_00950"/>
<evidence type="ECO:0000313" key="1">
    <source>
        <dbReference type="EMBL" id="KOB85509.1"/>
    </source>
</evidence>
<proteinExistence type="predicted"/>
<dbReference type="AlphaFoldDB" id="A0A0L7LY13"/>
<accession>A0A0L7LY13</accession>
<reference evidence="2" key="2">
    <citation type="submission" date="2006-09" db="EMBL/GenBank/DDBJ databases">
        <title>The genome sequence of Plasmodium falciparum Dd2.</title>
        <authorList>
            <consortium name="The Broad Institute Genome Sequencing Platform"/>
            <person name="Birren B."/>
            <person name="Lander E."/>
            <person name="Galagan J."/>
            <person name="Nusbaum C."/>
            <person name="Devon K."/>
            <person name="Henn M."/>
            <person name="Jaffe D."/>
            <person name="Butler J."/>
            <person name="Alvarez P."/>
            <person name="Gnerre S."/>
            <person name="Grabherr M."/>
            <person name="Kleber M."/>
            <person name="Mauceli E."/>
            <person name="Brockman W."/>
            <person name="MacCallum I.A."/>
            <person name="Rounsley S."/>
            <person name="Young S."/>
            <person name="LaButti K."/>
            <person name="Pushparaj V."/>
            <person name="DeCaprio D."/>
            <person name="Crawford M."/>
            <person name="Koehrsen M."/>
            <person name="Engels R."/>
            <person name="Montgomery P."/>
            <person name="Pearson M."/>
            <person name="Howarth C."/>
            <person name="Larson L."/>
            <person name="Luoma S."/>
            <person name="White J."/>
            <person name="Kodira C."/>
            <person name="Zeng Q."/>
            <person name="O'Leary S."/>
            <person name="Yandava C."/>
            <person name="Alvarado L."/>
            <person name="Wirth D."/>
            <person name="Volkman S."/>
            <person name="Hartl D."/>
        </authorList>
    </citation>
    <scope>NUCLEOTIDE SEQUENCE [LARGE SCALE GENOMIC DNA]</scope>
</reference>
<dbReference type="EMBL" id="DS016145">
    <property type="protein sequence ID" value="KOB85509.1"/>
    <property type="molecule type" value="Genomic_DNA"/>
</dbReference>
<sequence>MKKMIKIMKMMTMMENHLKGMEGKQINMYGHKV</sequence>
<reference evidence="2" key="1">
    <citation type="submission" date="2006-09" db="EMBL/GenBank/DDBJ databases">
        <title>Annotation of Plasmodium falciparum Dd2.</title>
        <authorList>
            <consortium name="The Broad Institute Genome Sequencing Platform"/>
            <person name="Volkman S.K."/>
            <person name="Neafsey D.E."/>
            <person name="Dash A.P."/>
            <person name="Chitnis C.E."/>
            <person name="Hartl D.L."/>
            <person name="Young S.K."/>
            <person name="Zeng Q."/>
            <person name="Koehrsen M."/>
            <person name="Alvarado L."/>
            <person name="Berlin A."/>
            <person name="Borenstein D."/>
            <person name="Chapman S.B."/>
            <person name="Chen Z."/>
            <person name="Engels R."/>
            <person name="Freedman E."/>
            <person name="Gellesch M."/>
            <person name="Goldberg J."/>
            <person name="Griggs A."/>
            <person name="Gujja S."/>
            <person name="Heilman E.R."/>
            <person name="Heiman D.I."/>
            <person name="Howarth C."/>
            <person name="Jen D."/>
            <person name="Larson L."/>
            <person name="Mehta T."/>
            <person name="Neiman D."/>
            <person name="Park D."/>
            <person name="Pearson M."/>
            <person name="Roberts A."/>
            <person name="Saif S."/>
            <person name="Shea T."/>
            <person name="Shenoy N."/>
            <person name="Sisk P."/>
            <person name="Stolte C."/>
            <person name="Sykes S."/>
            <person name="Walk T."/>
            <person name="White J."/>
            <person name="Yandava C."/>
            <person name="Haas B."/>
            <person name="Henn M.R."/>
            <person name="Nusbaum C."/>
            <person name="Birren B."/>
        </authorList>
    </citation>
    <scope>NUCLEOTIDE SEQUENCE [LARGE SCALE GENOMIC DNA]</scope>
</reference>
<evidence type="ECO:0000313" key="2">
    <source>
        <dbReference type="Proteomes" id="UP000054282"/>
    </source>
</evidence>
<gene>
    <name evidence="1" type="ORF">PFDG_00950</name>
</gene>
<name>A0A0L7LY13_PLAF4</name>
<dbReference type="Proteomes" id="UP000054282">
    <property type="component" value="Unassembled WGS sequence"/>
</dbReference>